<dbReference type="InterPro" id="IPR051043">
    <property type="entry name" value="Sulfatase_Mod_Factor_Kinase"/>
</dbReference>
<dbReference type="EMBL" id="FONY01000019">
    <property type="protein sequence ID" value="SFF19564.1"/>
    <property type="molecule type" value="Genomic_DNA"/>
</dbReference>
<proteinExistence type="predicted"/>
<reference evidence="3" key="1">
    <citation type="submission" date="2016-10" db="EMBL/GenBank/DDBJ databases">
        <authorList>
            <person name="Varghese N."/>
            <person name="Submissions S."/>
        </authorList>
    </citation>
    <scope>NUCLEOTIDE SEQUENCE [LARGE SCALE GENOMIC DNA]</scope>
    <source>
        <strain>GEY</strain>
        <strain evidence="3">DSM 9560</strain>
    </source>
</reference>
<dbReference type="STRING" id="1003.SAMN04488541_101987"/>
<dbReference type="PANTHER" id="PTHR23150:SF19">
    <property type="entry name" value="FORMYLGLYCINE-GENERATING ENZYME"/>
    <property type="match status" value="1"/>
</dbReference>
<accession>A0A1I2GNN3</accession>
<keyword evidence="3" id="KW-1185">Reference proteome</keyword>
<dbReference type="InterPro" id="IPR042095">
    <property type="entry name" value="SUMF_sf"/>
</dbReference>
<dbReference type="SUPFAM" id="SSF56436">
    <property type="entry name" value="C-type lectin-like"/>
    <property type="match status" value="1"/>
</dbReference>
<evidence type="ECO:0000313" key="3">
    <source>
        <dbReference type="Proteomes" id="UP000199513"/>
    </source>
</evidence>
<sequence length="114" mass="13039">MYAGSNDIDEVAWYGNEKADKTTHEVGLKKPNELGILDMSGNVWEWCEDWYDANFYEKSAGAKNPVNTVKNPDNHHVLRGGSWVNSADYCRLALRSWDYIRNYGSGFRLVLPVH</sequence>
<evidence type="ECO:0000313" key="2">
    <source>
        <dbReference type="EMBL" id="SFF19564.1"/>
    </source>
</evidence>
<dbReference type="Proteomes" id="UP000199513">
    <property type="component" value="Unassembled WGS sequence"/>
</dbReference>
<organism evidence="2 3">
    <name type="scientific">Thermoflexibacter ruber</name>
    <dbReference type="NCBI Taxonomy" id="1003"/>
    <lineage>
        <taxon>Bacteria</taxon>
        <taxon>Pseudomonadati</taxon>
        <taxon>Bacteroidota</taxon>
        <taxon>Cytophagia</taxon>
        <taxon>Cytophagales</taxon>
        <taxon>Thermoflexibacteraceae</taxon>
        <taxon>Thermoflexibacter</taxon>
    </lineage>
</organism>
<dbReference type="InterPro" id="IPR016187">
    <property type="entry name" value="CTDL_fold"/>
</dbReference>
<dbReference type="PANTHER" id="PTHR23150">
    <property type="entry name" value="SULFATASE MODIFYING FACTOR 1, 2"/>
    <property type="match status" value="1"/>
</dbReference>
<feature type="domain" description="Sulfatase-modifying factor enzyme-like" evidence="1">
    <location>
        <begin position="9"/>
        <end position="110"/>
    </location>
</feature>
<dbReference type="Gene3D" id="3.90.1580.10">
    <property type="entry name" value="paralog of FGE (formylglycine-generating enzyme)"/>
    <property type="match status" value="1"/>
</dbReference>
<dbReference type="InterPro" id="IPR005532">
    <property type="entry name" value="SUMF_dom"/>
</dbReference>
<dbReference type="OrthoDB" id="1491336at2"/>
<dbReference type="AlphaFoldDB" id="A0A1I2GNN3"/>
<protein>
    <submittedName>
        <fullName evidence="2">Sulfatase-modifying factor enzyme 1</fullName>
    </submittedName>
</protein>
<name>A0A1I2GNN3_9BACT</name>
<dbReference type="Pfam" id="PF03781">
    <property type="entry name" value="FGE-sulfatase"/>
    <property type="match status" value="1"/>
</dbReference>
<gene>
    <name evidence="2" type="ORF">SAMN04488541_101987</name>
</gene>
<evidence type="ECO:0000259" key="1">
    <source>
        <dbReference type="Pfam" id="PF03781"/>
    </source>
</evidence>
<dbReference type="GO" id="GO:0120147">
    <property type="term" value="F:formylglycine-generating oxidase activity"/>
    <property type="evidence" value="ECO:0007669"/>
    <property type="project" value="TreeGrafter"/>
</dbReference>